<feature type="region of interest" description="Disordered" evidence="6">
    <location>
        <begin position="31"/>
        <end position="78"/>
    </location>
</feature>
<evidence type="ECO:0000256" key="3">
    <source>
        <dbReference type="ARBA" id="ARBA00023306"/>
    </source>
</evidence>
<comment type="caution">
    <text evidence="7">The sequence shown here is derived from an EMBL/GenBank/DDBJ whole genome shotgun (WGS) entry which is preliminary data.</text>
</comment>
<dbReference type="InterPro" id="IPR007561">
    <property type="entry name" value="Cell_div_SepF/SepF-rel"/>
</dbReference>
<organism evidence="7 8">
    <name type="scientific">Acidiferrimicrobium australe</name>
    <dbReference type="NCBI Taxonomy" id="2664430"/>
    <lineage>
        <taxon>Bacteria</taxon>
        <taxon>Bacillati</taxon>
        <taxon>Actinomycetota</taxon>
        <taxon>Acidimicrobiia</taxon>
        <taxon>Acidimicrobiales</taxon>
        <taxon>Acidimicrobiaceae</taxon>
        <taxon>Acidiferrimicrobium</taxon>
    </lineage>
</organism>
<dbReference type="Pfam" id="PF04472">
    <property type="entry name" value="SepF"/>
    <property type="match status" value="1"/>
</dbReference>
<dbReference type="HAMAP" id="MF_01197">
    <property type="entry name" value="SepF"/>
    <property type="match status" value="1"/>
</dbReference>
<keyword evidence="2 5" id="KW-0717">Septation</keyword>
<sequence length="176" mass="19275">MATGFMRKAMVFLGLDDEELDDYDTAYEPEMAVGSSGSRRYQSEVSEPTIVEPPRGIRPLPREPVQDPSGPVAVPRPRPVVAMPGAKVHMVAPTRFADAQEVGDRFRGGQPVAVNLQTAEDPGLARRMIDFCSGVTYALSGTMDKIADQVFLLTPHGIEVSADEKRRLREQGSFRS</sequence>
<evidence type="ECO:0000256" key="5">
    <source>
        <dbReference type="HAMAP-Rule" id="MF_01197"/>
    </source>
</evidence>
<evidence type="ECO:0000313" key="8">
    <source>
        <dbReference type="Proteomes" id="UP000437736"/>
    </source>
</evidence>
<evidence type="ECO:0000256" key="1">
    <source>
        <dbReference type="ARBA" id="ARBA00022618"/>
    </source>
</evidence>
<keyword evidence="8" id="KW-1185">Reference proteome</keyword>
<evidence type="ECO:0000313" key="7">
    <source>
        <dbReference type="EMBL" id="MST33927.1"/>
    </source>
</evidence>
<dbReference type="PANTHER" id="PTHR35798:SF1">
    <property type="entry name" value="CELL DIVISION PROTEIN SEPF"/>
    <property type="match status" value="1"/>
</dbReference>
<protein>
    <recommendedName>
        <fullName evidence="5">Cell division protein SepF</fullName>
    </recommendedName>
</protein>
<dbReference type="InterPro" id="IPR023052">
    <property type="entry name" value="Cell_div_SepF"/>
</dbReference>
<keyword evidence="5" id="KW-0963">Cytoplasm</keyword>
<dbReference type="PANTHER" id="PTHR35798">
    <property type="entry name" value="CELL DIVISION PROTEIN SEPF"/>
    <property type="match status" value="1"/>
</dbReference>
<dbReference type="EMBL" id="WJHE01000774">
    <property type="protein sequence ID" value="MST33927.1"/>
    <property type="molecule type" value="Genomic_DNA"/>
</dbReference>
<name>A0ABW9QXB9_9ACTN</name>
<feature type="compositionally biased region" description="Polar residues" evidence="6">
    <location>
        <begin position="35"/>
        <end position="46"/>
    </location>
</feature>
<dbReference type="InterPro" id="IPR038594">
    <property type="entry name" value="SepF-like_sf"/>
</dbReference>
<comment type="similarity">
    <text evidence="5">Belongs to the SepF family.</text>
</comment>
<comment type="function">
    <text evidence="4 5">Cell division protein that is part of the divisome complex and is recruited early to the Z-ring. Probably stimulates Z-ring formation, perhaps through the cross-linking of FtsZ protofilaments. Its function overlaps with FtsA.</text>
</comment>
<keyword evidence="1 5" id="KW-0132">Cell division</keyword>
<gene>
    <name evidence="5" type="primary">sepF</name>
    <name evidence="7" type="ORF">GHK86_14515</name>
</gene>
<comment type="subunit">
    <text evidence="5">Homodimer. Interacts with FtsZ.</text>
</comment>
<evidence type="ECO:0000256" key="2">
    <source>
        <dbReference type="ARBA" id="ARBA00023210"/>
    </source>
</evidence>
<evidence type="ECO:0000256" key="6">
    <source>
        <dbReference type="SAM" id="MobiDB-lite"/>
    </source>
</evidence>
<dbReference type="Proteomes" id="UP000437736">
    <property type="component" value="Unassembled WGS sequence"/>
</dbReference>
<evidence type="ECO:0000256" key="4">
    <source>
        <dbReference type="ARBA" id="ARBA00044936"/>
    </source>
</evidence>
<dbReference type="Gene3D" id="3.30.110.150">
    <property type="entry name" value="SepF-like protein"/>
    <property type="match status" value="1"/>
</dbReference>
<accession>A0ABW9QXB9</accession>
<proteinExistence type="inferred from homology"/>
<comment type="subcellular location">
    <subcellularLocation>
        <location evidence="5">Cytoplasm</location>
    </subcellularLocation>
    <text evidence="5">Localizes to the division site, in a FtsZ-dependent manner.</text>
</comment>
<reference evidence="7 8" key="1">
    <citation type="submission" date="2019-11" db="EMBL/GenBank/DDBJ databases">
        <title>Acidiferrimicrobium australis gen. nov., sp. nov., an acidophilic and obligately heterotrophic, member of the Actinobacteria that catalyses dissimilatory oxido- reduction of iron isolated from metal-rich acidic water in Chile.</title>
        <authorList>
            <person name="Gonzalez D."/>
            <person name="Huber K."/>
            <person name="Hedrich S."/>
            <person name="Rojas-Villalobos C."/>
            <person name="Quatrini R."/>
            <person name="Dinamarca M.A."/>
            <person name="Schwarz A."/>
            <person name="Canales C."/>
            <person name="Nancucheo I."/>
        </authorList>
    </citation>
    <scope>NUCLEOTIDE SEQUENCE [LARGE SCALE GENOMIC DNA]</scope>
    <source>
        <strain evidence="7 8">USS-CCA1</strain>
    </source>
</reference>
<keyword evidence="3 5" id="KW-0131">Cell cycle</keyword>